<dbReference type="Gene3D" id="3.80.10.10">
    <property type="entry name" value="Ribonuclease Inhibitor"/>
    <property type="match status" value="1"/>
</dbReference>
<dbReference type="AlphaFoldDB" id="A0A3A2ZUC7"/>
<dbReference type="InterPro" id="IPR001810">
    <property type="entry name" value="F-box_dom"/>
</dbReference>
<proteinExistence type="predicted"/>
<accession>A0A3A2ZUC7</accession>
<evidence type="ECO:0000259" key="1">
    <source>
        <dbReference type="PROSITE" id="PS50181"/>
    </source>
</evidence>
<dbReference type="EMBL" id="MVGC01000218">
    <property type="protein sequence ID" value="RJE21595.1"/>
    <property type="molecule type" value="Genomic_DNA"/>
</dbReference>
<dbReference type="PROSITE" id="PS50181">
    <property type="entry name" value="FBOX"/>
    <property type="match status" value="1"/>
</dbReference>
<name>A0A3A2ZUC7_9EURO</name>
<reference evidence="3" key="1">
    <citation type="submission" date="2017-02" db="EMBL/GenBank/DDBJ databases">
        <authorList>
            <person name="Tafer H."/>
            <person name="Lopandic K."/>
        </authorList>
    </citation>
    <scope>NUCLEOTIDE SEQUENCE [LARGE SCALE GENOMIC DNA]</scope>
    <source>
        <strain evidence="3">CBS 366.77</strain>
    </source>
</reference>
<evidence type="ECO:0000313" key="3">
    <source>
        <dbReference type="Proteomes" id="UP000266188"/>
    </source>
</evidence>
<comment type="caution">
    <text evidence="2">The sequence shown here is derived from an EMBL/GenBank/DDBJ whole genome shotgun (WGS) entry which is preliminary data.</text>
</comment>
<gene>
    <name evidence="2" type="ORF">PHISCL_06084</name>
</gene>
<dbReference type="Pfam" id="PF00646">
    <property type="entry name" value="F-box"/>
    <property type="match status" value="1"/>
</dbReference>
<feature type="domain" description="F-box" evidence="1">
    <location>
        <begin position="1"/>
        <end position="53"/>
    </location>
</feature>
<dbReference type="OrthoDB" id="2520703at2759"/>
<dbReference type="STRING" id="2070753.A0A3A2ZUC7"/>
<dbReference type="InterPro" id="IPR032675">
    <property type="entry name" value="LRR_dom_sf"/>
</dbReference>
<sequence>MARLMNLPTELLQTIFAYFDPVQDRTLLVALCKVSRRTYEVAQPLLVRHFASGLRCISCNTLDCTDGPWEECQLQSLIQFTRTTIARPDLGVQVRRLTIEEHTCTQDAMDQWPSVLTAETIKHYISAIQKLKVKNKSQFASAIAGCIFGPFLIILISQTPNVEMVSIVLDWNRMTSFLVLSRQMLRSSSGWPCLANLKSLDINCYDKKPIELQRVVPILTLPRLQEVSIAYCAGSSEVEWPDNILPGDLKLSTISLSPAGIDAECLTRLVSACAHLKRFAYVAMEYSWVDGIGPPEIQRALDSQRQNLEELRIEYRHAWNGTIVDPNTCPKYGSFQNFTNVKRLELEQAFIMPASKLPPSLEVLVIRQSDYPIFDMMAELVSACRTTLPPLREIVIEPYALAPYAIIGLYRYWSADYFASNEGFWTAFASSYQRLEKIFEGTAIKLVVDCDAWYRYKLDDECKVESASHNEAMKKKGCLGP</sequence>
<dbReference type="SUPFAM" id="SSF52047">
    <property type="entry name" value="RNI-like"/>
    <property type="match status" value="1"/>
</dbReference>
<evidence type="ECO:0000313" key="2">
    <source>
        <dbReference type="EMBL" id="RJE21595.1"/>
    </source>
</evidence>
<keyword evidence="3" id="KW-1185">Reference proteome</keyword>
<dbReference type="Proteomes" id="UP000266188">
    <property type="component" value="Unassembled WGS sequence"/>
</dbReference>
<protein>
    <recommendedName>
        <fullName evidence="1">F-box domain-containing protein</fullName>
    </recommendedName>
</protein>
<organism evidence="2 3">
    <name type="scientific">Aspergillus sclerotialis</name>
    <dbReference type="NCBI Taxonomy" id="2070753"/>
    <lineage>
        <taxon>Eukaryota</taxon>
        <taxon>Fungi</taxon>
        <taxon>Dikarya</taxon>
        <taxon>Ascomycota</taxon>
        <taxon>Pezizomycotina</taxon>
        <taxon>Eurotiomycetes</taxon>
        <taxon>Eurotiomycetidae</taxon>
        <taxon>Eurotiales</taxon>
        <taxon>Aspergillaceae</taxon>
        <taxon>Aspergillus</taxon>
        <taxon>Aspergillus subgen. Polypaecilum</taxon>
    </lineage>
</organism>